<name>A0A3S0A1J3_9BACL</name>
<protein>
    <recommendedName>
        <fullName evidence="2">Copper amine oxidase-like N-terminal domain-containing protein</fullName>
    </recommendedName>
</protein>
<dbReference type="SUPFAM" id="SSF55383">
    <property type="entry name" value="Copper amine oxidase, domain N"/>
    <property type="match status" value="1"/>
</dbReference>
<sequence>MEGSASSTPAPSAPPASTPSPSTPTPKPIPTPTPAPVPAPAEGPTIHVFFEGKELSFPDAQPILKDGSTLVPFRKLFEALGFSVKWVDSERKAVGTKEGLTIELTINSNIAKVNDTGVELVAPAQIINGSTMVPLRFVAENSGYEVSYEKEGDVATIRINEPTQQPKPTPSPTPTPNPTPTPTPKPTPNPAPEPAKESAEPYVVKGYVRDANGNPLAGVSIFADNTLLYDSNILGVTDEEGHYLLELPELATTWRMGGKYTTTYNNKTFNFDLVPDVDQPLAGKTGAVRNFTWKNDSGKIYIYPSFAGFDDSLPEFDMNDLEITLTPVGPLVGGSAGQTIVKHAGPVAGGAGVDSIPIGKYKATARWMPEGHAPIAMQIGVANVSKETYADSVEFDFKQSQYSSAYLGELNVRLKP</sequence>
<dbReference type="Gene3D" id="3.30.457.10">
    <property type="entry name" value="Copper amine oxidase-like, N-terminal domain"/>
    <property type="match status" value="1"/>
</dbReference>
<dbReference type="OrthoDB" id="2379109at2"/>
<feature type="compositionally biased region" description="Pro residues" evidence="1">
    <location>
        <begin position="11"/>
        <end position="41"/>
    </location>
</feature>
<evidence type="ECO:0000256" key="1">
    <source>
        <dbReference type="SAM" id="MobiDB-lite"/>
    </source>
</evidence>
<feature type="compositionally biased region" description="Pro residues" evidence="1">
    <location>
        <begin position="165"/>
        <end position="193"/>
    </location>
</feature>
<dbReference type="Gene3D" id="2.60.40.1120">
    <property type="entry name" value="Carboxypeptidase-like, regulatory domain"/>
    <property type="match status" value="1"/>
</dbReference>
<feature type="region of interest" description="Disordered" evidence="1">
    <location>
        <begin position="1"/>
        <end position="44"/>
    </location>
</feature>
<organism evidence="3 4">
    <name type="scientific">Paenibacillus whitsoniae</name>
    <dbReference type="NCBI Taxonomy" id="2496558"/>
    <lineage>
        <taxon>Bacteria</taxon>
        <taxon>Bacillati</taxon>
        <taxon>Bacillota</taxon>
        <taxon>Bacilli</taxon>
        <taxon>Bacillales</taxon>
        <taxon>Paenibacillaceae</taxon>
        <taxon>Paenibacillus</taxon>
    </lineage>
</organism>
<dbReference type="Pfam" id="PF07833">
    <property type="entry name" value="Cu_amine_oxidN1"/>
    <property type="match status" value="1"/>
</dbReference>
<evidence type="ECO:0000313" key="3">
    <source>
        <dbReference type="EMBL" id="RTE06479.1"/>
    </source>
</evidence>
<comment type="caution">
    <text evidence="3">The sequence shown here is derived from an EMBL/GenBank/DDBJ whole genome shotgun (WGS) entry which is preliminary data.</text>
</comment>
<evidence type="ECO:0000259" key="2">
    <source>
        <dbReference type="Pfam" id="PF07833"/>
    </source>
</evidence>
<keyword evidence="4" id="KW-1185">Reference proteome</keyword>
<dbReference type="SUPFAM" id="SSF49464">
    <property type="entry name" value="Carboxypeptidase regulatory domain-like"/>
    <property type="match status" value="1"/>
</dbReference>
<dbReference type="EMBL" id="RXHU01000074">
    <property type="protein sequence ID" value="RTE06479.1"/>
    <property type="molecule type" value="Genomic_DNA"/>
</dbReference>
<dbReference type="Proteomes" id="UP000276128">
    <property type="component" value="Unassembled WGS sequence"/>
</dbReference>
<proteinExistence type="predicted"/>
<accession>A0A3S0A1J3</accession>
<dbReference type="AlphaFoldDB" id="A0A3S0A1J3"/>
<feature type="domain" description="Copper amine oxidase-like N-terminal" evidence="2">
    <location>
        <begin position="50"/>
        <end position="154"/>
    </location>
</feature>
<gene>
    <name evidence="3" type="ORF">EJQ19_22880</name>
</gene>
<feature type="compositionally biased region" description="Low complexity" evidence="1">
    <location>
        <begin position="1"/>
        <end position="10"/>
    </location>
</feature>
<reference evidence="3 4" key="1">
    <citation type="submission" date="2018-12" db="EMBL/GenBank/DDBJ databases">
        <title>Bacillus ochoae sp. nov., Paenibacillus whitsoniae sp. nov., Paenibacillus spiritus sp. nov. Isolated from the Mars Exploration Rover during spacecraft assembly.</title>
        <authorList>
            <person name="Seuylemezian A."/>
            <person name="Vaishampayan P."/>
        </authorList>
    </citation>
    <scope>NUCLEOTIDE SEQUENCE [LARGE SCALE GENOMIC DNA]</scope>
    <source>
        <strain evidence="3 4">MER 54</strain>
    </source>
</reference>
<evidence type="ECO:0000313" key="4">
    <source>
        <dbReference type="Proteomes" id="UP000276128"/>
    </source>
</evidence>
<dbReference type="InterPro" id="IPR036582">
    <property type="entry name" value="Mao_N_sf"/>
</dbReference>
<dbReference type="InterPro" id="IPR008969">
    <property type="entry name" value="CarboxyPept-like_regulatory"/>
</dbReference>
<dbReference type="InterPro" id="IPR012854">
    <property type="entry name" value="Cu_amine_oxidase-like_N"/>
</dbReference>
<feature type="region of interest" description="Disordered" evidence="1">
    <location>
        <begin position="161"/>
        <end position="199"/>
    </location>
</feature>